<evidence type="ECO:0000313" key="3">
    <source>
        <dbReference type="Proteomes" id="UP001628156"/>
    </source>
</evidence>
<organism evidence="2 3">
    <name type="scientific">Entamoeba nuttalli</name>
    <dbReference type="NCBI Taxonomy" id="412467"/>
    <lineage>
        <taxon>Eukaryota</taxon>
        <taxon>Amoebozoa</taxon>
        <taxon>Evosea</taxon>
        <taxon>Archamoebae</taxon>
        <taxon>Mastigamoebida</taxon>
        <taxon>Entamoebidae</taxon>
        <taxon>Entamoeba</taxon>
    </lineage>
</organism>
<feature type="transmembrane region" description="Helical" evidence="1">
    <location>
        <begin position="49"/>
        <end position="66"/>
    </location>
</feature>
<feature type="transmembrane region" description="Helical" evidence="1">
    <location>
        <begin position="125"/>
        <end position="143"/>
    </location>
</feature>
<feature type="transmembrane region" description="Helical" evidence="1">
    <location>
        <begin position="72"/>
        <end position="90"/>
    </location>
</feature>
<sequence length="161" mass="17966">MKFDATKFFGSLAGEIQQDIIEILNLKYEIPKDANVLIERITKNVFSHYLSYTVIGIIFASVMSLFELENFACLLFFVGTLVSYLIIEDVDQSILEKAKIEPVYVYGIAVAIYLLIALLVDIAGFSFFVLIIVSLSIIGLAGVQTKVNKNEPTRETLTVSK</sequence>
<keyword evidence="1" id="KW-0472">Membrane</keyword>
<accession>A0ABQ0DDP8</accession>
<comment type="caution">
    <text evidence="2">The sequence shown here is derived from an EMBL/GenBank/DDBJ whole genome shotgun (WGS) entry which is preliminary data.</text>
</comment>
<keyword evidence="1" id="KW-1133">Transmembrane helix</keyword>
<dbReference type="Proteomes" id="UP001628156">
    <property type="component" value="Unassembled WGS sequence"/>
</dbReference>
<keyword evidence="3" id="KW-1185">Reference proteome</keyword>
<dbReference type="EMBL" id="BAAFRS010000061">
    <property type="protein sequence ID" value="GAB1220988.1"/>
    <property type="molecule type" value="Genomic_DNA"/>
</dbReference>
<proteinExistence type="predicted"/>
<keyword evidence="1" id="KW-0812">Transmembrane</keyword>
<name>A0ABQ0DDP8_9EUKA</name>
<gene>
    <name evidence="2" type="ORF">ENUP19_0061G0151</name>
</gene>
<protein>
    <submittedName>
        <fullName evidence="2">Uncharacterized protein</fullName>
    </submittedName>
</protein>
<evidence type="ECO:0000256" key="1">
    <source>
        <dbReference type="SAM" id="Phobius"/>
    </source>
</evidence>
<evidence type="ECO:0000313" key="2">
    <source>
        <dbReference type="EMBL" id="GAB1220988.1"/>
    </source>
</evidence>
<feature type="transmembrane region" description="Helical" evidence="1">
    <location>
        <begin position="102"/>
        <end position="119"/>
    </location>
</feature>
<reference evidence="2 3" key="1">
    <citation type="journal article" date="2019" name="PLoS Negl. Trop. Dis.">
        <title>Whole genome sequencing of Entamoeba nuttalli reveals mammalian host-related molecular signatures and a novel octapeptide-repeat surface protein.</title>
        <authorList>
            <person name="Tanaka M."/>
            <person name="Makiuchi T."/>
            <person name="Komiyama T."/>
            <person name="Shiina T."/>
            <person name="Osaki K."/>
            <person name="Tachibana H."/>
        </authorList>
    </citation>
    <scope>NUCLEOTIDE SEQUENCE [LARGE SCALE GENOMIC DNA]</scope>
    <source>
        <strain evidence="2 3">P19-061405</strain>
    </source>
</reference>